<keyword evidence="1" id="KW-1133">Transmembrane helix</keyword>
<dbReference type="Gene3D" id="3.10.350.10">
    <property type="entry name" value="LysM domain"/>
    <property type="match status" value="1"/>
</dbReference>
<dbReference type="Proteomes" id="UP000231516">
    <property type="component" value="Unassembled WGS sequence"/>
</dbReference>
<feature type="domain" description="LysM" evidence="2">
    <location>
        <begin position="286"/>
        <end position="335"/>
    </location>
</feature>
<dbReference type="EMBL" id="MDGM01000012">
    <property type="protein sequence ID" value="PIB24362.1"/>
    <property type="molecule type" value="Genomic_DNA"/>
</dbReference>
<dbReference type="PANTHER" id="PTHR34700">
    <property type="entry name" value="POTASSIUM BINDING PROTEIN KBP"/>
    <property type="match status" value="1"/>
</dbReference>
<reference evidence="3 4" key="1">
    <citation type="submission" date="2016-08" db="EMBL/GenBank/DDBJ databases">
        <title>Draft genome of Amylibacter sp. strain 4G11.</title>
        <authorList>
            <person name="Wong S.-K."/>
            <person name="Hamasaki K."/>
            <person name="Yoshizawa S."/>
        </authorList>
    </citation>
    <scope>NUCLEOTIDE SEQUENCE [LARGE SCALE GENOMIC DNA]</scope>
    <source>
        <strain evidence="3 4">4G11</strain>
    </source>
</reference>
<dbReference type="Gene3D" id="2.60.40.10">
    <property type="entry name" value="Immunoglobulins"/>
    <property type="match status" value="1"/>
</dbReference>
<dbReference type="CDD" id="cd00118">
    <property type="entry name" value="LysM"/>
    <property type="match status" value="1"/>
</dbReference>
<dbReference type="OrthoDB" id="370541at2"/>
<gene>
    <name evidence="3" type="ORF">BFP76_03875</name>
</gene>
<protein>
    <recommendedName>
        <fullName evidence="2">LysM domain-containing protein</fullName>
    </recommendedName>
</protein>
<feature type="transmembrane region" description="Helical" evidence="1">
    <location>
        <begin position="20"/>
        <end position="37"/>
    </location>
</feature>
<proteinExistence type="predicted"/>
<evidence type="ECO:0000256" key="1">
    <source>
        <dbReference type="SAM" id="Phobius"/>
    </source>
</evidence>
<evidence type="ECO:0000259" key="2">
    <source>
        <dbReference type="PROSITE" id="PS51782"/>
    </source>
</evidence>
<dbReference type="PANTHER" id="PTHR34700:SF4">
    <property type="entry name" value="PHAGE-LIKE ELEMENT PBSX PROTEIN XKDP"/>
    <property type="match status" value="1"/>
</dbReference>
<keyword evidence="1" id="KW-0812">Transmembrane</keyword>
<keyword evidence="4" id="KW-1185">Reference proteome</keyword>
<name>A0A2G5K5R2_9RHOB</name>
<evidence type="ECO:0000313" key="3">
    <source>
        <dbReference type="EMBL" id="PIB24362.1"/>
    </source>
</evidence>
<dbReference type="Pfam" id="PF17936">
    <property type="entry name" value="Big_6"/>
    <property type="match status" value="1"/>
</dbReference>
<dbReference type="InterPro" id="IPR013783">
    <property type="entry name" value="Ig-like_fold"/>
</dbReference>
<dbReference type="SMART" id="SM00257">
    <property type="entry name" value="LysM"/>
    <property type="match status" value="1"/>
</dbReference>
<dbReference type="InterPro" id="IPR041498">
    <property type="entry name" value="Big_6"/>
</dbReference>
<dbReference type="InterPro" id="IPR036779">
    <property type="entry name" value="LysM_dom_sf"/>
</dbReference>
<keyword evidence="1" id="KW-0472">Membrane</keyword>
<comment type="caution">
    <text evidence="3">The sequence shown here is derived from an EMBL/GenBank/DDBJ whole genome shotgun (WGS) entry which is preliminary data.</text>
</comment>
<dbReference type="Pfam" id="PF01476">
    <property type="entry name" value="LysM"/>
    <property type="match status" value="1"/>
</dbReference>
<accession>A0A2G5K5R2</accession>
<sequence length="337" mass="35819">MSRGGHMNDEINSVSHKGKYGVLIAALVLLAVIVWLVQSLIPKPVIDVVDDVVTPQTPDNSASVDEAPKPVELAQPDAPKFDVVRVDETGGAVIAGRGEPSTTVTITGNGQEIGQAEVGADGNFVALLDVPAGDEPTALRLQSQTGDTTSEDSFLVMPIAPESNATPMIVGTQDGQVITTPSHVVDQSQPPSVVSEITLDTIDYAATGDVVFSGRGVADNSVRVYVNNEPQQVGQIDNGRWSVALPDVDEGIYTVRIDSISQTGQVTSRVESPFKREIPDGDILSDSVTIQPGFTLWALAKQKYGAGMRFVQIFDANRDSIKDPDLIYPGQVFTLPN</sequence>
<dbReference type="AlphaFoldDB" id="A0A2G5K5R2"/>
<dbReference type="PROSITE" id="PS51782">
    <property type="entry name" value="LYSM"/>
    <property type="match status" value="1"/>
</dbReference>
<dbReference type="InterPro" id="IPR052196">
    <property type="entry name" value="Bact_Kbp"/>
</dbReference>
<organism evidence="3 4">
    <name type="scientific">Paramylibacter kogurei</name>
    <dbReference type="NCBI Taxonomy" id="1889778"/>
    <lineage>
        <taxon>Bacteria</taxon>
        <taxon>Pseudomonadati</taxon>
        <taxon>Pseudomonadota</taxon>
        <taxon>Alphaproteobacteria</taxon>
        <taxon>Rhodobacterales</taxon>
        <taxon>Paracoccaceae</taxon>
        <taxon>Paramylibacter</taxon>
    </lineage>
</organism>
<evidence type="ECO:0000313" key="4">
    <source>
        <dbReference type="Proteomes" id="UP000231516"/>
    </source>
</evidence>
<dbReference type="InterPro" id="IPR018392">
    <property type="entry name" value="LysM"/>
</dbReference>